<dbReference type="AlphaFoldDB" id="A0A8S3YVP1"/>
<accession>A0A8S3YVP1</accession>
<dbReference type="GO" id="GO:0031072">
    <property type="term" value="F:heat shock protein binding"/>
    <property type="evidence" value="ECO:0007669"/>
    <property type="project" value="TreeGrafter"/>
</dbReference>
<evidence type="ECO:0000256" key="4">
    <source>
        <dbReference type="ARBA" id="ARBA00022803"/>
    </source>
</evidence>
<dbReference type="GO" id="GO:0005739">
    <property type="term" value="C:mitochondrion"/>
    <property type="evidence" value="ECO:0007669"/>
    <property type="project" value="TreeGrafter"/>
</dbReference>
<reference evidence="5" key="1">
    <citation type="submission" date="2021-04" db="EMBL/GenBank/DDBJ databases">
        <authorList>
            <consortium name="Molecular Ecology Group"/>
        </authorList>
    </citation>
    <scope>NUCLEOTIDE SEQUENCE</scope>
</reference>
<comment type="subcellular location">
    <subcellularLocation>
        <location evidence="1">Cytoplasm</location>
    </subcellularLocation>
</comment>
<name>A0A8S3YVP1_9EUPU</name>
<dbReference type="GO" id="GO:0005829">
    <property type="term" value="C:cytosol"/>
    <property type="evidence" value="ECO:0007669"/>
    <property type="project" value="TreeGrafter"/>
</dbReference>
<keyword evidence="3" id="KW-0677">Repeat</keyword>
<dbReference type="InterPro" id="IPR051982">
    <property type="entry name" value="CiliaryAsmbly_MitoImport"/>
</dbReference>
<dbReference type="PANTHER" id="PTHR45984:SF1">
    <property type="entry name" value="SPAG1 AXONEMAL DYNEIN ASSEMBLY FACTOR"/>
    <property type="match status" value="1"/>
</dbReference>
<comment type="caution">
    <text evidence="5">The sequence shown here is derived from an EMBL/GenBank/DDBJ whole genome shotgun (WGS) entry which is preliminary data.</text>
</comment>
<dbReference type="PANTHER" id="PTHR45984">
    <property type="entry name" value="RNA (RNA) POLYMERASE II ASSOCIATED PROTEIN HOMOLOG"/>
    <property type="match status" value="1"/>
</dbReference>
<evidence type="ECO:0000313" key="6">
    <source>
        <dbReference type="Proteomes" id="UP000678393"/>
    </source>
</evidence>
<dbReference type="Proteomes" id="UP000678393">
    <property type="component" value="Unassembled WGS sequence"/>
</dbReference>
<gene>
    <name evidence="5" type="ORF">CUNI_LOCUS5210</name>
</gene>
<proteinExistence type="predicted"/>
<feature type="non-terminal residue" evidence="5">
    <location>
        <position position="144"/>
    </location>
</feature>
<dbReference type="EMBL" id="CAJHNH020000749">
    <property type="protein sequence ID" value="CAG5119652.1"/>
    <property type="molecule type" value="Genomic_DNA"/>
</dbReference>
<keyword evidence="4" id="KW-0802">TPR repeat</keyword>
<keyword evidence="6" id="KW-1185">Reference proteome</keyword>
<evidence type="ECO:0000256" key="2">
    <source>
        <dbReference type="ARBA" id="ARBA00022490"/>
    </source>
</evidence>
<evidence type="ECO:0000313" key="5">
    <source>
        <dbReference type="EMBL" id="CAG5119652.1"/>
    </source>
</evidence>
<organism evidence="5 6">
    <name type="scientific">Candidula unifasciata</name>
    <dbReference type="NCBI Taxonomy" id="100452"/>
    <lineage>
        <taxon>Eukaryota</taxon>
        <taxon>Metazoa</taxon>
        <taxon>Spiralia</taxon>
        <taxon>Lophotrochozoa</taxon>
        <taxon>Mollusca</taxon>
        <taxon>Gastropoda</taxon>
        <taxon>Heterobranchia</taxon>
        <taxon>Euthyneura</taxon>
        <taxon>Panpulmonata</taxon>
        <taxon>Eupulmonata</taxon>
        <taxon>Stylommatophora</taxon>
        <taxon>Helicina</taxon>
        <taxon>Helicoidea</taxon>
        <taxon>Geomitridae</taxon>
        <taxon>Candidula</taxon>
    </lineage>
</organism>
<evidence type="ECO:0000256" key="3">
    <source>
        <dbReference type="ARBA" id="ARBA00022737"/>
    </source>
</evidence>
<dbReference type="OrthoDB" id="2942533at2759"/>
<sequence>MTSNMHIEGQTTKRYGLPLSHLEYSYIEKCTSVKELEKIVAVLRSGDEGKFPDLEVFAEKRLEALSPKSRVLNKERPILRPGDLESGDWRTIEDELKTWTHSMQEKDANIPAKAAVPKDQDDIVEVDENLPPVRSSNIVLKGKK</sequence>
<protein>
    <submittedName>
        <fullName evidence="5">Uncharacterized protein</fullName>
    </submittedName>
</protein>
<dbReference type="GO" id="GO:0006626">
    <property type="term" value="P:protein targeting to mitochondrion"/>
    <property type="evidence" value="ECO:0007669"/>
    <property type="project" value="TreeGrafter"/>
</dbReference>
<evidence type="ECO:0000256" key="1">
    <source>
        <dbReference type="ARBA" id="ARBA00004496"/>
    </source>
</evidence>
<keyword evidence="2" id="KW-0963">Cytoplasm</keyword>